<evidence type="ECO:0000259" key="2">
    <source>
        <dbReference type="Pfam" id="PF01471"/>
    </source>
</evidence>
<feature type="domain" description="Peptidoglycan binding-like" evidence="2">
    <location>
        <begin position="66"/>
        <end position="120"/>
    </location>
</feature>
<feature type="transmembrane region" description="Helical" evidence="1">
    <location>
        <begin position="21"/>
        <end position="44"/>
    </location>
</feature>
<name>A0ABW2AQ70_9MICO</name>
<accession>A0ABW2AQ70</accession>
<organism evidence="3 4">
    <name type="scientific">Branchiibius cervicis</name>
    <dbReference type="NCBI Taxonomy" id="908252"/>
    <lineage>
        <taxon>Bacteria</taxon>
        <taxon>Bacillati</taxon>
        <taxon>Actinomycetota</taxon>
        <taxon>Actinomycetes</taxon>
        <taxon>Micrococcales</taxon>
        <taxon>Dermacoccaceae</taxon>
        <taxon>Branchiibius</taxon>
    </lineage>
</organism>
<dbReference type="InterPro" id="IPR002477">
    <property type="entry name" value="Peptidoglycan-bd-like"/>
</dbReference>
<dbReference type="InterPro" id="IPR036365">
    <property type="entry name" value="PGBD-like_sf"/>
</dbReference>
<reference evidence="4" key="1">
    <citation type="journal article" date="2019" name="Int. J. Syst. Evol. Microbiol.">
        <title>The Global Catalogue of Microorganisms (GCM) 10K type strain sequencing project: providing services to taxonomists for standard genome sequencing and annotation.</title>
        <authorList>
            <consortium name="The Broad Institute Genomics Platform"/>
            <consortium name="The Broad Institute Genome Sequencing Center for Infectious Disease"/>
            <person name="Wu L."/>
            <person name="Ma J."/>
        </authorList>
    </citation>
    <scope>NUCLEOTIDE SEQUENCE [LARGE SCALE GENOMIC DNA]</scope>
    <source>
        <strain evidence="4">NBRC 106593</strain>
    </source>
</reference>
<keyword evidence="1" id="KW-1133">Transmembrane helix</keyword>
<proteinExistence type="predicted"/>
<dbReference type="Proteomes" id="UP001596356">
    <property type="component" value="Unassembled WGS sequence"/>
</dbReference>
<dbReference type="RefSeq" id="WP_377820636.1">
    <property type="nucleotide sequence ID" value="NZ_JBHSWJ010000002.1"/>
</dbReference>
<evidence type="ECO:0000256" key="1">
    <source>
        <dbReference type="SAM" id="Phobius"/>
    </source>
</evidence>
<dbReference type="EMBL" id="JBHSWJ010000002">
    <property type="protein sequence ID" value="MFC6713097.1"/>
    <property type="molecule type" value="Genomic_DNA"/>
</dbReference>
<dbReference type="Pfam" id="PF01471">
    <property type="entry name" value="PG_binding_1"/>
    <property type="match status" value="1"/>
</dbReference>
<sequence>MKTTSNTTTAPVSQKRSSRRVVAASTGAALAIAGICGAAVFAFAPSSHASTAGQSTPAATVVKPSASIKALQQKLGDLNYYNGPIDGIPGPQTTAAIKYLQRDAHLPQTGVMNQATTNAMNKMLISGNNVMGAN</sequence>
<dbReference type="Gene3D" id="1.10.101.10">
    <property type="entry name" value="PGBD-like superfamily/PGBD"/>
    <property type="match status" value="1"/>
</dbReference>
<keyword evidence="1" id="KW-0812">Transmembrane</keyword>
<keyword evidence="4" id="KW-1185">Reference proteome</keyword>
<evidence type="ECO:0000313" key="4">
    <source>
        <dbReference type="Proteomes" id="UP001596356"/>
    </source>
</evidence>
<protein>
    <submittedName>
        <fullName evidence="3">Peptidoglycan-binding protein</fullName>
    </submittedName>
</protein>
<comment type="caution">
    <text evidence="3">The sequence shown here is derived from an EMBL/GenBank/DDBJ whole genome shotgun (WGS) entry which is preliminary data.</text>
</comment>
<gene>
    <name evidence="3" type="ORF">ACFQBT_04225</name>
</gene>
<dbReference type="SUPFAM" id="SSF47090">
    <property type="entry name" value="PGBD-like"/>
    <property type="match status" value="1"/>
</dbReference>
<evidence type="ECO:0000313" key="3">
    <source>
        <dbReference type="EMBL" id="MFC6713097.1"/>
    </source>
</evidence>
<keyword evidence="1" id="KW-0472">Membrane</keyword>
<dbReference type="InterPro" id="IPR036366">
    <property type="entry name" value="PGBDSf"/>
</dbReference>